<evidence type="ECO:0008006" key="12">
    <source>
        <dbReference type="Google" id="ProtNLM"/>
    </source>
</evidence>
<evidence type="ECO:0000313" key="11">
    <source>
        <dbReference type="Proteomes" id="UP000276568"/>
    </source>
</evidence>
<organism evidence="10 11">
    <name type="scientific">Absicoccus porci</name>
    <dbReference type="NCBI Taxonomy" id="2486576"/>
    <lineage>
        <taxon>Bacteria</taxon>
        <taxon>Bacillati</taxon>
        <taxon>Bacillota</taxon>
        <taxon>Erysipelotrichia</taxon>
        <taxon>Erysipelotrichales</taxon>
        <taxon>Erysipelotrichaceae</taxon>
        <taxon>Absicoccus</taxon>
    </lineage>
</organism>
<feature type="transmembrane region" description="Helical" evidence="7">
    <location>
        <begin position="118"/>
        <end position="139"/>
    </location>
</feature>
<dbReference type="EMBL" id="RJQC01000002">
    <property type="protein sequence ID" value="RNM30139.1"/>
    <property type="molecule type" value="Genomic_DNA"/>
</dbReference>
<feature type="transmembrane region" description="Helical" evidence="7">
    <location>
        <begin position="231"/>
        <end position="256"/>
    </location>
</feature>
<keyword evidence="7" id="KW-0472">Membrane</keyword>
<keyword evidence="2" id="KW-0645">Protease</keyword>
<feature type="domain" description="Peptidase M48" evidence="8">
    <location>
        <begin position="267"/>
        <end position="477"/>
    </location>
</feature>
<evidence type="ECO:0000256" key="2">
    <source>
        <dbReference type="ARBA" id="ARBA00022670"/>
    </source>
</evidence>
<feature type="transmembrane region" description="Helical" evidence="7">
    <location>
        <begin position="349"/>
        <end position="370"/>
    </location>
</feature>
<evidence type="ECO:0000259" key="8">
    <source>
        <dbReference type="Pfam" id="PF01435"/>
    </source>
</evidence>
<accession>A0A3N0HZD1</accession>
<dbReference type="Pfam" id="PF01435">
    <property type="entry name" value="Peptidase_M48"/>
    <property type="match status" value="1"/>
</dbReference>
<comment type="caution">
    <text evidence="10">The sequence shown here is derived from an EMBL/GenBank/DDBJ whole genome shotgun (WGS) entry which is preliminary data.</text>
</comment>
<dbReference type="Gene3D" id="3.30.2010.10">
    <property type="entry name" value="Metalloproteases ('zincins'), catalytic domain"/>
    <property type="match status" value="1"/>
</dbReference>
<reference evidence="10 11" key="1">
    <citation type="submission" date="2018-11" db="EMBL/GenBank/DDBJ databases">
        <title>Clostridium sp. nov., a member of the family Erysipelotrichaceae isolated from pig faeces.</title>
        <authorList>
            <person name="Chang Y.-H."/>
        </authorList>
    </citation>
    <scope>NUCLEOTIDE SEQUENCE [LARGE SCALE GENOMIC DNA]</scope>
    <source>
        <strain evidence="10 11">YH-panp20</strain>
    </source>
</reference>
<evidence type="ECO:0000256" key="1">
    <source>
        <dbReference type="ARBA" id="ARBA00001947"/>
    </source>
</evidence>
<keyword evidence="3" id="KW-0479">Metal-binding</keyword>
<dbReference type="GO" id="GO:0004222">
    <property type="term" value="F:metalloendopeptidase activity"/>
    <property type="evidence" value="ECO:0007669"/>
    <property type="project" value="InterPro"/>
</dbReference>
<comment type="cofactor">
    <cofactor evidence="1">
        <name>Zn(2+)</name>
        <dbReference type="ChEBI" id="CHEBI:29105"/>
    </cofactor>
</comment>
<keyword evidence="7" id="KW-0812">Transmembrane</keyword>
<keyword evidence="7" id="KW-1133">Transmembrane helix</keyword>
<feature type="transmembrane region" description="Helical" evidence="7">
    <location>
        <begin position="390"/>
        <end position="411"/>
    </location>
</feature>
<dbReference type="GO" id="GO:0046872">
    <property type="term" value="F:metal ion binding"/>
    <property type="evidence" value="ECO:0007669"/>
    <property type="project" value="UniProtKB-KW"/>
</dbReference>
<gene>
    <name evidence="10" type="ORF">EDX97_04885</name>
</gene>
<dbReference type="Proteomes" id="UP000276568">
    <property type="component" value="Unassembled WGS sequence"/>
</dbReference>
<evidence type="ECO:0000256" key="5">
    <source>
        <dbReference type="ARBA" id="ARBA00022833"/>
    </source>
</evidence>
<keyword evidence="6" id="KW-0482">Metalloprotease</keyword>
<dbReference type="GO" id="GO:0006508">
    <property type="term" value="P:proteolysis"/>
    <property type="evidence" value="ECO:0007669"/>
    <property type="project" value="UniProtKB-KW"/>
</dbReference>
<dbReference type="InterPro" id="IPR001915">
    <property type="entry name" value="Peptidase_M48"/>
</dbReference>
<keyword evidence="4" id="KW-0378">Hydrolase</keyword>
<dbReference type="Pfam" id="PF16491">
    <property type="entry name" value="Peptidase_M48_N"/>
    <property type="match status" value="1"/>
</dbReference>
<feature type="transmembrane region" description="Helical" evidence="7">
    <location>
        <begin position="57"/>
        <end position="77"/>
    </location>
</feature>
<feature type="transmembrane region" description="Helical" evidence="7">
    <location>
        <begin position="193"/>
        <end position="211"/>
    </location>
</feature>
<keyword evidence="11" id="KW-1185">Reference proteome</keyword>
<proteinExistence type="predicted"/>
<name>A0A3N0HZD1_9FIRM</name>
<evidence type="ECO:0000259" key="9">
    <source>
        <dbReference type="Pfam" id="PF16491"/>
    </source>
</evidence>
<evidence type="ECO:0000256" key="6">
    <source>
        <dbReference type="ARBA" id="ARBA00023049"/>
    </source>
</evidence>
<evidence type="ECO:0000256" key="4">
    <source>
        <dbReference type="ARBA" id="ARBA00022801"/>
    </source>
</evidence>
<dbReference type="OrthoDB" id="9781930at2"/>
<feature type="domain" description="CAAX prenyl protease 1 N-terminal" evidence="9">
    <location>
        <begin position="82"/>
        <end position="244"/>
    </location>
</feature>
<dbReference type="AlphaFoldDB" id="A0A3N0HZD1"/>
<sequence length="483" mass="56451">MPSITVLNINTFLNSNQILFLDKVLYVHNINIVVMQIAQKMKNTSERAIFVGGDECMVLKMILIAFLVIAFLWQRWISYLTWKQRSKPLPEAVSTIYTPSRYAKFLSYKKEYAKLSGWVRLGTLAISIFYILSPFFTWFDGANPYLSAFLTYMVMELIEEGIDIPVVYYETFQIDEKYGLNKQTKSSWIKDHVLDFVFETFVMLVVGGLLIYLCTHLSTWTNGFSISYRQSFLFCLIILAIYLFLMIAMSFLSLLVMRKKYTFTEMEEGPLRSQIEAYASEAKKKVRHIKIYDESKKSNDKNAFLLKFLWIREFGIADNFIQENSEDELLAVLLHEIGHLKHKKNIWNYLHYAFLVLLFFFFVWLIPHAQTIVDLNTWINQSFGLSHTNYVLSFMVFSYGFAPISFVLGIYHNFVSCKEEKEADKNAVNHGYGQALIDTFTQLSSDELIDVNPHPIVERLYYDHPGMYQRISYIQAWENAHAS</sequence>
<evidence type="ECO:0000256" key="3">
    <source>
        <dbReference type="ARBA" id="ARBA00022723"/>
    </source>
</evidence>
<protein>
    <recommendedName>
        <fullName evidence="12">M48 family peptidase</fullName>
    </recommendedName>
</protein>
<keyword evidence="5" id="KW-0862">Zinc</keyword>
<dbReference type="PANTHER" id="PTHR10120">
    <property type="entry name" value="CAAX PRENYL PROTEASE 1"/>
    <property type="match status" value="1"/>
</dbReference>
<evidence type="ECO:0000313" key="10">
    <source>
        <dbReference type="EMBL" id="RNM30139.1"/>
    </source>
</evidence>
<evidence type="ECO:0000256" key="7">
    <source>
        <dbReference type="SAM" id="Phobius"/>
    </source>
</evidence>
<dbReference type="InterPro" id="IPR032456">
    <property type="entry name" value="Peptidase_M48_N"/>
</dbReference>